<protein>
    <submittedName>
        <fullName evidence="1">Uncharacterized protein</fullName>
    </submittedName>
</protein>
<reference evidence="1 2" key="2">
    <citation type="journal article" date="2022" name="Mol. Ecol. Resour.">
        <title>The genomes of chicory, endive, great burdock and yacon provide insights into Asteraceae paleo-polyploidization history and plant inulin production.</title>
        <authorList>
            <person name="Fan W."/>
            <person name="Wang S."/>
            <person name="Wang H."/>
            <person name="Wang A."/>
            <person name="Jiang F."/>
            <person name="Liu H."/>
            <person name="Zhao H."/>
            <person name="Xu D."/>
            <person name="Zhang Y."/>
        </authorList>
    </citation>
    <scope>NUCLEOTIDE SEQUENCE [LARGE SCALE GENOMIC DNA]</scope>
    <source>
        <strain evidence="2">cv. Punajuju</strain>
        <tissue evidence="1">Leaves</tissue>
    </source>
</reference>
<name>A0ACB9F0S6_CICIN</name>
<organism evidence="1 2">
    <name type="scientific">Cichorium intybus</name>
    <name type="common">Chicory</name>
    <dbReference type="NCBI Taxonomy" id="13427"/>
    <lineage>
        <taxon>Eukaryota</taxon>
        <taxon>Viridiplantae</taxon>
        <taxon>Streptophyta</taxon>
        <taxon>Embryophyta</taxon>
        <taxon>Tracheophyta</taxon>
        <taxon>Spermatophyta</taxon>
        <taxon>Magnoliopsida</taxon>
        <taxon>eudicotyledons</taxon>
        <taxon>Gunneridae</taxon>
        <taxon>Pentapetalae</taxon>
        <taxon>asterids</taxon>
        <taxon>campanulids</taxon>
        <taxon>Asterales</taxon>
        <taxon>Asteraceae</taxon>
        <taxon>Cichorioideae</taxon>
        <taxon>Cichorieae</taxon>
        <taxon>Cichoriinae</taxon>
        <taxon>Cichorium</taxon>
    </lineage>
</organism>
<comment type="caution">
    <text evidence="1">The sequence shown here is derived from an EMBL/GenBank/DDBJ whole genome shotgun (WGS) entry which is preliminary data.</text>
</comment>
<evidence type="ECO:0000313" key="1">
    <source>
        <dbReference type="EMBL" id="KAI3764889.1"/>
    </source>
</evidence>
<sequence>MSGDLDKLESNEETSFDQHGGSTSSISSINKYVTSFDLNEEASSQEDIDLFVEDDGKTEEGSSSKNRKCRVRQYVRSKMPRLRWTPELHHAFVNAIGRLGGQEKATPKSVLQLMNVRGLSIAHVKSHLQMYRSKKLDDSGQVLSQRGTQTMQGRPHIYSNLYSRATPFQHLKLANGGIVLATNLQEGDHHSRSHLHDSGFRPTPGIHHFLSRNQMWLSKQSLVSSPTRREFGDGNKMMKDIMTHIQDSASDANKFHTSNSRTRNGPMTPSQFLEERKWPPQNQRKEKWLPITSICNSSTSSEPFSVPQCQWYSRERARMVHSQTTFNDSTPVLNLQSEDSLLLELKQVKGLKDKERNPNLQLTLRPNKGVCEENHQRSTPEIDTMLSLSLK</sequence>
<reference evidence="2" key="1">
    <citation type="journal article" date="2022" name="Mol. Ecol. Resour.">
        <title>The genomes of chicory, endive, great burdock and yacon provide insights into Asteraceae palaeo-polyploidization history and plant inulin production.</title>
        <authorList>
            <person name="Fan W."/>
            <person name="Wang S."/>
            <person name="Wang H."/>
            <person name="Wang A."/>
            <person name="Jiang F."/>
            <person name="Liu H."/>
            <person name="Zhao H."/>
            <person name="Xu D."/>
            <person name="Zhang Y."/>
        </authorList>
    </citation>
    <scope>NUCLEOTIDE SEQUENCE [LARGE SCALE GENOMIC DNA]</scope>
    <source>
        <strain evidence="2">cv. Punajuju</strain>
    </source>
</reference>
<accession>A0ACB9F0S6</accession>
<dbReference type="Proteomes" id="UP001055811">
    <property type="component" value="Linkage Group LG03"/>
</dbReference>
<keyword evidence="2" id="KW-1185">Reference proteome</keyword>
<dbReference type="EMBL" id="CM042011">
    <property type="protein sequence ID" value="KAI3764889.1"/>
    <property type="molecule type" value="Genomic_DNA"/>
</dbReference>
<gene>
    <name evidence="1" type="ORF">L2E82_14906</name>
</gene>
<proteinExistence type="predicted"/>
<evidence type="ECO:0000313" key="2">
    <source>
        <dbReference type="Proteomes" id="UP001055811"/>
    </source>
</evidence>